<gene>
    <name evidence="4" type="ORF">FB556_2059</name>
</gene>
<proteinExistence type="predicted"/>
<feature type="domain" description="DUF8175" evidence="3">
    <location>
        <begin position="79"/>
        <end position="256"/>
    </location>
</feature>
<accession>A0A543AG65</accession>
<keyword evidence="5" id="KW-1185">Reference proteome</keyword>
<dbReference type="Proteomes" id="UP000319746">
    <property type="component" value="Unassembled WGS sequence"/>
</dbReference>
<evidence type="ECO:0000256" key="1">
    <source>
        <dbReference type="SAM" id="MobiDB-lite"/>
    </source>
</evidence>
<keyword evidence="2" id="KW-0472">Membrane</keyword>
<reference evidence="4 5" key="1">
    <citation type="submission" date="2019-06" db="EMBL/GenBank/DDBJ databases">
        <title>Sequencing the genomes of 1000 actinobacteria strains.</title>
        <authorList>
            <person name="Klenk H.-P."/>
        </authorList>
    </citation>
    <scope>NUCLEOTIDE SEQUENCE [LARGE SCALE GENOMIC DNA]</scope>
    <source>
        <strain evidence="4 5">DSM 24083</strain>
    </source>
</reference>
<evidence type="ECO:0000313" key="4">
    <source>
        <dbReference type="EMBL" id="TQL71571.1"/>
    </source>
</evidence>
<evidence type="ECO:0000259" key="3">
    <source>
        <dbReference type="Pfam" id="PF26526"/>
    </source>
</evidence>
<protein>
    <recommendedName>
        <fullName evidence="3">DUF8175 domain-containing protein</fullName>
    </recommendedName>
</protein>
<comment type="caution">
    <text evidence="4">The sequence shown here is derived from an EMBL/GenBank/DDBJ whole genome shotgun (WGS) entry which is preliminary data.</text>
</comment>
<dbReference type="InterPro" id="IPR058488">
    <property type="entry name" value="DUF8175"/>
</dbReference>
<dbReference type="EMBL" id="VFOU01000003">
    <property type="protein sequence ID" value="TQL71571.1"/>
    <property type="molecule type" value="Genomic_DNA"/>
</dbReference>
<sequence length="261" mass="28067">MPWCRLDSAVMTTPDSKPKRQPTSSENPPQLQESNFWTTGKGVLTIIGIAVAATAVVITVIFSTLSNDNEFGQPATYTDIPTDSVCGLGGVALEGSIADTPDAEWVEYRGAWLPVSETYGPGNAASDGEFSCFEHSPRGMLFAASAYTGQLTNPAYWEDIPDIFAGEHAEAHRAEAEELFTTVFAEADTALGGFRLVHYDGDTAQIDMAVTSFDGTETSRTSVVLDMVWADGDWKIAATDTELGISLKPIPDLIGYQHWSA</sequence>
<dbReference type="Pfam" id="PF26526">
    <property type="entry name" value="DUF8175"/>
    <property type="match status" value="1"/>
</dbReference>
<organism evidence="4 5">
    <name type="scientific">Enteractinococcus coprophilus</name>
    <dbReference type="NCBI Taxonomy" id="1027633"/>
    <lineage>
        <taxon>Bacteria</taxon>
        <taxon>Bacillati</taxon>
        <taxon>Actinomycetota</taxon>
        <taxon>Actinomycetes</taxon>
        <taxon>Micrococcales</taxon>
        <taxon>Micrococcaceae</taxon>
    </lineage>
</organism>
<evidence type="ECO:0000313" key="5">
    <source>
        <dbReference type="Proteomes" id="UP000319746"/>
    </source>
</evidence>
<feature type="transmembrane region" description="Helical" evidence="2">
    <location>
        <begin position="43"/>
        <end position="65"/>
    </location>
</feature>
<keyword evidence="2" id="KW-1133">Transmembrane helix</keyword>
<name>A0A543AG65_9MICC</name>
<evidence type="ECO:0000256" key="2">
    <source>
        <dbReference type="SAM" id="Phobius"/>
    </source>
</evidence>
<keyword evidence="2" id="KW-0812">Transmembrane</keyword>
<dbReference type="AlphaFoldDB" id="A0A543AG65"/>
<feature type="region of interest" description="Disordered" evidence="1">
    <location>
        <begin position="11"/>
        <end position="34"/>
    </location>
</feature>